<dbReference type="EMBL" id="NBNE01000113">
    <property type="protein sequence ID" value="OWZ22739.1"/>
    <property type="molecule type" value="Genomic_DNA"/>
</dbReference>
<dbReference type="PROSITE" id="PS50878">
    <property type="entry name" value="RT_POL"/>
    <property type="match status" value="1"/>
</dbReference>
<dbReference type="AlphaFoldDB" id="A0A225X0I9"/>
<dbReference type="InterPro" id="IPR051320">
    <property type="entry name" value="Viral_Replic_Matur_Polypro"/>
</dbReference>
<accession>A0A225X0I9</accession>
<dbReference type="Pfam" id="PF00078">
    <property type="entry name" value="RVT_1"/>
    <property type="match status" value="1"/>
</dbReference>
<keyword evidence="3" id="KW-1185">Reference proteome</keyword>
<feature type="domain" description="Reverse transcriptase" evidence="1">
    <location>
        <begin position="1"/>
        <end position="138"/>
    </location>
</feature>
<evidence type="ECO:0000259" key="1">
    <source>
        <dbReference type="PROSITE" id="PS50878"/>
    </source>
</evidence>
<name>A0A225X0I9_9STRA</name>
<protein>
    <submittedName>
        <fullName evidence="2">Retrovirusrelated Pol Polyprotein from transposon 297</fullName>
    </submittedName>
</protein>
<organism evidence="2 3">
    <name type="scientific">Phytophthora megakarya</name>
    <dbReference type="NCBI Taxonomy" id="4795"/>
    <lineage>
        <taxon>Eukaryota</taxon>
        <taxon>Sar</taxon>
        <taxon>Stramenopiles</taxon>
        <taxon>Oomycota</taxon>
        <taxon>Peronosporomycetes</taxon>
        <taxon>Peronosporales</taxon>
        <taxon>Peronosporaceae</taxon>
        <taxon>Phytophthora</taxon>
    </lineage>
</organism>
<dbReference type="InterPro" id="IPR043128">
    <property type="entry name" value="Rev_trsase/Diguanyl_cyclase"/>
</dbReference>
<dbReference type="Gene3D" id="3.30.70.270">
    <property type="match status" value="1"/>
</dbReference>
<dbReference type="InterPro" id="IPR043502">
    <property type="entry name" value="DNA/RNA_pol_sf"/>
</dbReference>
<reference evidence="3" key="1">
    <citation type="submission" date="2017-03" db="EMBL/GenBank/DDBJ databases">
        <title>Phytopthora megakarya and P. palmivora, two closely related causual agents of cacao black pod achieved similar genome size and gene model numbers by different mechanisms.</title>
        <authorList>
            <person name="Ali S."/>
            <person name="Shao J."/>
            <person name="Larry D.J."/>
            <person name="Kronmiller B."/>
            <person name="Shen D."/>
            <person name="Strem M.D."/>
            <person name="Melnick R.L."/>
            <person name="Guiltinan M.J."/>
            <person name="Tyler B.M."/>
            <person name="Meinhardt L.W."/>
            <person name="Bailey B.A."/>
        </authorList>
    </citation>
    <scope>NUCLEOTIDE SEQUENCE [LARGE SCALE GENOMIC DNA]</scope>
    <source>
        <strain evidence="3">zdho120</strain>
    </source>
</reference>
<sequence>MLENVRELLETFANMSPPRKYAPLQAKYIRKYVKALVADGFVQKNNSSRWAVLSSPVYTPKRVPQGAMDSALHFQAQMQTLLDPLIPHSALVWMDDVILFATWMDEFREVLRKFFTFVAEAYLVLNMAKRSLFELEIM</sequence>
<proteinExistence type="predicted"/>
<comment type="caution">
    <text evidence="2">The sequence shown here is derived from an EMBL/GenBank/DDBJ whole genome shotgun (WGS) entry which is preliminary data.</text>
</comment>
<dbReference type="PANTHER" id="PTHR33064:SF37">
    <property type="entry name" value="RIBONUCLEASE H"/>
    <property type="match status" value="1"/>
</dbReference>
<dbReference type="PANTHER" id="PTHR33064">
    <property type="entry name" value="POL PROTEIN"/>
    <property type="match status" value="1"/>
</dbReference>
<evidence type="ECO:0000313" key="3">
    <source>
        <dbReference type="Proteomes" id="UP000198211"/>
    </source>
</evidence>
<dbReference type="SUPFAM" id="SSF56672">
    <property type="entry name" value="DNA/RNA polymerases"/>
    <property type="match status" value="1"/>
</dbReference>
<gene>
    <name evidence="2" type="ORF">PHMEG_0002505</name>
</gene>
<dbReference type="InterPro" id="IPR000477">
    <property type="entry name" value="RT_dom"/>
</dbReference>
<dbReference type="Proteomes" id="UP000198211">
    <property type="component" value="Unassembled WGS sequence"/>
</dbReference>
<evidence type="ECO:0000313" key="2">
    <source>
        <dbReference type="EMBL" id="OWZ22739.1"/>
    </source>
</evidence>
<dbReference type="OrthoDB" id="118603at2759"/>